<evidence type="ECO:0000313" key="11">
    <source>
        <dbReference type="EMBL" id="XBP94659.1"/>
    </source>
</evidence>
<dbReference type="HAMAP" id="MF_00135">
    <property type="entry name" value="PRAI"/>
    <property type="match status" value="1"/>
</dbReference>
<dbReference type="InterPro" id="IPR001240">
    <property type="entry name" value="PRAI_dom"/>
</dbReference>
<dbReference type="Gene3D" id="3.20.20.70">
    <property type="entry name" value="Aldolase class I"/>
    <property type="match status" value="1"/>
</dbReference>
<keyword evidence="5 9" id="KW-0028">Amino-acid biosynthesis</keyword>
<keyword evidence="8 9" id="KW-0413">Isomerase</keyword>
<evidence type="ECO:0000313" key="12">
    <source>
        <dbReference type="EMBL" id="XCH75360.1"/>
    </source>
</evidence>
<evidence type="ECO:0000256" key="4">
    <source>
        <dbReference type="ARBA" id="ARBA00022272"/>
    </source>
</evidence>
<dbReference type="InterPro" id="IPR044643">
    <property type="entry name" value="TrpF_fam"/>
</dbReference>
<accession>A0AAU7MB43</accession>
<comment type="similarity">
    <text evidence="9">Belongs to the TrpF family.</text>
</comment>
<dbReference type="EC" id="5.3.1.24" evidence="3 9"/>
<keyword evidence="7 9" id="KW-0057">Aromatic amino acid biosynthesis</keyword>
<evidence type="ECO:0000256" key="9">
    <source>
        <dbReference type="HAMAP-Rule" id="MF_00135"/>
    </source>
</evidence>
<evidence type="ECO:0000256" key="1">
    <source>
        <dbReference type="ARBA" id="ARBA00001164"/>
    </source>
</evidence>
<evidence type="ECO:0000256" key="8">
    <source>
        <dbReference type="ARBA" id="ARBA00023235"/>
    </source>
</evidence>
<dbReference type="InterPro" id="IPR011060">
    <property type="entry name" value="RibuloseP-bd_barrel"/>
</dbReference>
<feature type="domain" description="N-(5'phosphoribosyl) anthranilate isomerase (PRAI)" evidence="10">
    <location>
        <begin position="32"/>
        <end position="233"/>
    </location>
</feature>
<dbReference type="EMBL" id="CP159342">
    <property type="protein sequence ID" value="XCH75360.1"/>
    <property type="molecule type" value="Genomic_DNA"/>
</dbReference>
<dbReference type="GO" id="GO:0000162">
    <property type="term" value="P:L-tryptophan biosynthetic process"/>
    <property type="evidence" value="ECO:0007669"/>
    <property type="project" value="UniProtKB-UniRule"/>
</dbReference>
<dbReference type="Pfam" id="PF00697">
    <property type="entry name" value="PRAI"/>
    <property type="match status" value="1"/>
</dbReference>
<evidence type="ECO:0000256" key="5">
    <source>
        <dbReference type="ARBA" id="ARBA00022605"/>
    </source>
</evidence>
<reference evidence="12" key="2">
    <citation type="submission" date="2024-06" db="EMBL/GenBank/DDBJ databases">
        <title>Micromonospora mangrovi CCTCC AA 2012012 genome sequences.</title>
        <authorList>
            <person name="Gao J."/>
        </authorList>
    </citation>
    <scope>NUCLEOTIDE SEQUENCE</scope>
    <source>
        <strain evidence="12">CCTCC AA 2012012</strain>
    </source>
</reference>
<reference evidence="11" key="1">
    <citation type="submission" date="2024-01" db="EMBL/GenBank/DDBJ databases">
        <title>The genome sequence of Micromonospora mangrovi CCTCC AA 2012012.</title>
        <authorList>
            <person name="Gao J."/>
        </authorList>
    </citation>
    <scope>NUCLEOTIDE SEQUENCE</scope>
    <source>
        <strain evidence="11">CCTCC AA 2012012</strain>
    </source>
</reference>
<dbReference type="PANTHER" id="PTHR42894:SF1">
    <property type="entry name" value="N-(5'-PHOSPHORIBOSYL)ANTHRANILATE ISOMERASE"/>
    <property type="match status" value="1"/>
</dbReference>
<dbReference type="SUPFAM" id="SSF51366">
    <property type="entry name" value="Ribulose-phoshate binding barrel"/>
    <property type="match status" value="1"/>
</dbReference>
<proteinExistence type="inferred from homology"/>
<dbReference type="PANTHER" id="PTHR42894">
    <property type="entry name" value="N-(5'-PHOSPHORIBOSYL)ANTHRANILATE ISOMERASE"/>
    <property type="match status" value="1"/>
</dbReference>
<gene>
    <name evidence="9" type="primary">trpF</name>
    <name evidence="12" type="ORF">ABUL08_04460</name>
    <name evidence="11" type="ORF">VK199_04435</name>
</gene>
<dbReference type="RefSeq" id="WP_350934775.1">
    <property type="nucleotide sequence ID" value="NZ_CP157762.1"/>
</dbReference>
<keyword evidence="6 9" id="KW-0822">Tryptophan biosynthesis</keyword>
<evidence type="ECO:0000256" key="6">
    <source>
        <dbReference type="ARBA" id="ARBA00022822"/>
    </source>
</evidence>
<dbReference type="CDD" id="cd00405">
    <property type="entry name" value="PRAI"/>
    <property type="match status" value="1"/>
</dbReference>
<sequence>MSERSADEYPAGIHQKEQQMQGLIQVAGIIDQDEADMICEEGAEWLGFALRLPAKNEDLSEAEAAAIVKAIQPRHRGVLITYLTEAEEIKEFCAQLGVTAVQLHGDVAPTQLRQLRHIAPELTVLKSLVVKADNIDELVKIVDESAEWVDMYITDTFNPATGAKGATGLVHDWSISAELVRVAPKPLMLAGGLNPDNVAAAIAEVRPAAVDAHTGLEDSHGRKDRQKVRQFVSAARQAFAALTERD</sequence>
<dbReference type="InterPro" id="IPR013785">
    <property type="entry name" value="Aldolase_TIM"/>
</dbReference>
<evidence type="ECO:0000259" key="10">
    <source>
        <dbReference type="Pfam" id="PF00697"/>
    </source>
</evidence>
<dbReference type="AlphaFoldDB" id="A0AAU7MB43"/>
<organism evidence="11">
    <name type="scientific">Micromonospora sp. CCTCC AA 2012012</name>
    <dbReference type="NCBI Taxonomy" id="3111921"/>
    <lineage>
        <taxon>Bacteria</taxon>
        <taxon>Bacillati</taxon>
        <taxon>Actinomycetota</taxon>
        <taxon>Actinomycetes</taxon>
        <taxon>Micromonosporales</taxon>
        <taxon>Micromonosporaceae</taxon>
        <taxon>Micromonospora</taxon>
    </lineage>
</organism>
<name>A0AAU7MB43_9ACTN</name>
<dbReference type="GO" id="GO:0004640">
    <property type="term" value="F:phosphoribosylanthranilate isomerase activity"/>
    <property type="evidence" value="ECO:0007669"/>
    <property type="project" value="UniProtKB-UniRule"/>
</dbReference>
<evidence type="ECO:0000256" key="2">
    <source>
        <dbReference type="ARBA" id="ARBA00004664"/>
    </source>
</evidence>
<comment type="pathway">
    <text evidence="2 9">Amino-acid biosynthesis; L-tryptophan biosynthesis; L-tryptophan from chorismate: step 3/5.</text>
</comment>
<comment type="catalytic activity">
    <reaction evidence="1 9">
        <text>N-(5-phospho-beta-D-ribosyl)anthranilate = 1-(2-carboxyphenylamino)-1-deoxy-D-ribulose 5-phosphate</text>
        <dbReference type="Rhea" id="RHEA:21540"/>
        <dbReference type="ChEBI" id="CHEBI:18277"/>
        <dbReference type="ChEBI" id="CHEBI:58613"/>
        <dbReference type="EC" id="5.3.1.24"/>
    </reaction>
</comment>
<dbReference type="EMBL" id="CP157762">
    <property type="protein sequence ID" value="XBP94659.1"/>
    <property type="molecule type" value="Genomic_DNA"/>
</dbReference>
<protein>
    <recommendedName>
        <fullName evidence="4 9">N-(5'-phosphoribosyl)anthranilate isomerase</fullName>
        <shortName evidence="9">PRAI</shortName>
        <ecNumber evidence="3 9">5.3.1.24</ecNumber>
    </recommendedName>
</protein>
<evidence type="ECO:0000256" key="3">
    <source>
        <dbReference type="ARBA" id="ARBA00012572"/>
    </source>
</evidence>
<evidence type="ECO:0000256" key="7">
    <source>
        <dbReference type="ARBA" id="ARBA00023141"/>
    </source>
</evidence>